<dbReference type="EMBL" id="VSSQ01037252">
    <property type="protein sequence ID" value="MPM89890.1"/>
    <property type="molecule type" value="Genomic_DNA"/>
</dbReference>
<protein>
    <submittedName>
        <fullName evidence="1">Uncharacterized protein</fullName>
    </submittedName>
</protein>
<dbReference type="AntiFam" id="ANF00095">
    <property type="entry name" value="Shadow ORF (opposite ABC transporters)"/>
</dbReference>
<gene>
    <name evidence="1" type="ORF">SDC9_137005</name>
</gene>
<sequence length="205" mass="22483">MHCLFDYLFGLKIKELCLDHVGNQGDLGVRSRNKVGFNLADNLASGSRHEHVGLTSEGFYDADGTIDGFTILGGVAERNVLRADTEGDRLADIRGQHLLLLGGNLETEGTFIYINVGTIGFNCSFEEVHGRGADKPGNKLVLGIVVQVERSTDLLDDTELHDDDYVCHGQGFNLVVGYVNHRCFETVVQRGDLCAHLDTKFCVEV</sequence>
<accession>A0A645DKC8</accession>
<name>A0A645DKC8_9ZZZZ</name>
<comment type="caution">
    <text evidence="1">The sequence shown here is derived from an EMBL/GenBank/DDBJ whole genome shotgun (WGS) entry which is preliminary data.</text>
</comment>
<dbReference type="AlphaFoldDB" id="A0A645DKC8"/>
<reference evidence="1" key="1">
    <citation type="submission" date="2019-08" db="EMBL/GenBank/DDBJ databases">
        <authorList>
            <person name="Kucharzyk K."/>
            <person name="Murdoch R.W."/>
            <person name="Higgins S."/>
            <person name="Loffler F."/>
        </authorList>
    </citation>
    <scope>NUCLEOTIDE SEQUENCE</scope>
</reference>
<proteinExistence type="predicted"/>
<organism evidence="1">
    <name type="scientific">bioreactor metagenome</name>
    <dbReference type="NCBI Taxonomy" id="1076179"/>
    <lineage>
        <taxon>unclassified sequences</taxon>
        <taxon>metagenomes</taxon>
        <taxon>ecological metagenomes</taxon>
    </lineage>
</organism>
<evidence type="ECO:0000313" key="1">
    <source>
        <dbReference type="EMBL" id="MPM89890.1"/>
    </source>
</evidence>